<evidence type="ECO:0000313" key="4">
    <source>
        <dbReference type="EMBL" id="SHH97045.1"/>
    </source>
</evidence>
<dbReference type="AlphaFoldDB" id="A0A1M5XB05"/>
<name>A0A1M5XB05_9FIRM</name>
<dbReference type="InterPro" id="IPR045079">
    <property type="entry name" value="Oxoprolinase-like"/>
</dbReference>
<dbReference type="PANTHER" id="PTHR11365">
    <property type="entry name" value="5-OXOPROLINASE RELATED"/>
    <property type="match status" value="1"/>
</dbReference>
<evidence type="ECO:0000259" key="1">
    <source>
        <dbReference type="Pfam" id="PF01968"/>
    </source>
</evidence>
<feature type="domain" description="Hydantoinase/oxoprolinase N-terminal" evidence="2">
    <location>
        <begin position="8"/>
        <end position="184"/>
    </location>
</feature>
<dbReference type="RefSeq" id="WP_073077674.1">
    <property type="nucleotide sequence ID" value="NZ_FQXV01000005.1"/>
</dbReference>
<dbReference type="EMBL" id="FQXV01000005">
    <property type="protein sequence ID" value="SHH97045.1"/>
    <property type="molecule type" value="Genomic_DNA"/>
</dbReference>
<feature type="domain" description="Acetophenone carboxylase-like C-terminal" evidence="3">
    <location>
        <begin position="507"/>
        <end position="676"/>
    </location>
</feature>
<accession>A0A1M5XB05</accession>
<keyword evidence="5" id="KW-1185">Reference proteome</keyword>
<proteinExistence type="predicted"/>
<dbReference type="Pfam" id="PF19278">
    <property type="entry name" value="Hydant_A_C"/>
    <property type="match status" value="1"/>
</dbReference>
<dbReference type="InterPro" id="IPR008040">
    <property type="entry name" value="Hydant_A_N"/>
</dbReference>
<dbReference type="Pfam" id="PF05378">
    <property type="entry name" value="Hydant_A_N"/>
    <property type="match status" value="1"/>
</dbReference>
<reference evidence="4 5" key="1">
    <citation type="submission" date="2016-11" db="EMBL/GenBank/DDBJ databases">
        <authorList>
            <person name="Jaros S."/>
            <person name="Januszkiewicz K."/>
            <person name="Wedrychowicz H."/>
        </authorList>
    </citation>
    <scope>NUCLEOTIDE SEQUENCE [LARGE SCALE GENOMIC DNA]</scope>
    <source>
        <strain evidence="4 5">DSM 10068</strain>
    </source>
</reference>
<evidence type="ECO:0000259" key="3">
    <source>
        <dbReference type="Pfam" id="PF19278"/>
    </source>
</evidence>
<dbReference type="InterPro" id="IPR002821">
    <property type="entry name" value="Hydantoinase_A"/>
</dbReference>
<dbReference type="SUPFAM" id="SSF53067">
    <property type="entry name" value="Actin-like ATPase domain"/>
    <property type="match status" value="1"/>
</dbReference>
<sequence>MASEIQYRLGIDIGGTFTDFTLVDTENNTAVGVKTPTVPLHPEHGIRNGLELLIRDCGLKPEKLDYFVHGMTIGLNALLQRKGAKLALFVTEGFRDILTMQRMRLPVPYDFRSRLPEPLVPRSLVFGIPERIGADGAELVPLDIKALDMAAEEALRAGAEGIALCFLHSYENPDHERQAAERLAQKHPGLKLCRSSALWPEIREYERASIAVINLYIQKNVEAYFENLKQVLAEENVAVRPFITQSNGGIMNLDSAAAAPVRTLFSGPAAGVIGAIHEAGRAGEGNLLTFDMGGTSTDISVVLNGEPTYSQSGELAGFPIVIPSIDIESIGAGGGSIAWIDKGGLLKVGPESAGSDPGPACYGKSALPTLTDAFLLCGYLNAARFAAGRQPLDIGRAKSAVRPLAEVFGKEERVLADQMIQISVANMYAELSNIMERKGFDPRELSVVAYGGGGPVTANFVAEEIHAKDVFVPFRPGTLCAMGALSAAFVYDAVFPNRGGAASVAALRERFYKLREEAEKWLESQNAGVTDGMPAAVRYLADARYRGQSYEIQIQITEDMLSGADCSAIEEAFHKQHQSQYGHFERDAEVELVNLRARITARTPELPAMAVAPAETRRAAPGETREIFLKGKSYSAGIFSRESLKSGNLIAGPAIVEQDDTTVLILPGWHGVCDAFGNIRIVRDEEGNQ</sequence>
<dbReference type="InterPro" id="IPR043129">
    <property type="entry name" value="ATPase_NBD"/>
</dbReference>
<dbReference type="PANTHER" id="PTHR11365:SF23">
    <property type="entry name" value="HYPOTHETICAL 5-OXOPROLINASE (EUROFUNG)-RELATED"/>
    <property type="match status" value="1"/>
</dbReference>
<protein>
    <submittedName>
        <fullName evidence="4">N-methylhydantoinase A</fullName>
    </submittedName>
</protein>
<dbReference type="InterPro" id="IPR049517">
    <property type="entry name" value="ACX-like_C"/>
</dbReference>
<gene>
    <name evidence="4" type="ORF">SAMN02745823_01668</name>
</gene>
<dbReference type="GO" id="GO:0006749">
    <property type="term" value="P:glutathione metabolic process"/>
    <property type="evidence" value="ECO:0007669"/>
    <property type="project" value="TreeGrafter"/>
</dbReference>
<dbReference type="Proteomes" id="UP000183995">
    <property type="component" value="Unassembled WGS sequence"/>
</dbReference>
<dbReference type="GO" id="GO:0017168">
    <property type="term" value="F:5-oxoprolinase (ATP-hydrolyzing) activity"/>
    <property type="evidence" value="ECO:0007669"/>
    <property type="project" value="TreeGrafter"/>
</dbReference>
<dbReference type="STRING" id="1123282.SAMN02745823_01668"/>
<dbReference type="GO" id="GO:0005829">
    <property type="term" value="C:cytosol"/>
    <property type="evidence" value="ECO:0007669"/>
    <property type="project" value="TreeGrafter"/>
</dbReference>
<dbReference type="OrthoDB" id="9768323at2"/>
<evidence type="ECO:0000259" key="2">
    <source>
        <dbReference type="Pfam" id="PF05378"/>
    </source>
</evidence>
<feature type="domain" description="Hydantoinase A/oxoprolinase" evidence="1">
    <location>
        <begin position="207"/>
        <end position="491"/>
    </location>
</feature>
<dbReference type="Pfam" id="PF01968">
    <property type="entry name" value="Hydantoinase_A"/>
    <property type="match status" value="1"/>
</dbReference>
<evidence type="ECO:0000313" key="5">
    <source>
        <dbReference type="Proteomes" id="UP000183995"/>
    </source>
</evidence>
<organism evidence="4 5">
    <name type="scientific">Sporobacter termitidis DSM 10068</name>
    <dbReference type="NCBI Taxonomy" id="1123282"/>
    <lineage>
        <taxon>Bacteria</taxon>
        <taxon>Bacillati</taxon>
        <taxon>Bacillota</taxon>
        <taxon>Clostridia</taxon>
        <taxon>Eubacteriales</taxon>
        <taxon>Oscillospiraceae</taxon>
        <taxon>Sporobacter</taxon>
    </lineage>
</organism>